<feature type="domain" description="CpXC" evidence="2">
    <location>
        <begin position="13"/>
        <end position="89"/>
    </location>
</feature>
<dbReference type="OrthoDB" id="4331905at2"/>
<keyword evidence="6" id="KW-1185">Reference proteome</keyword>
<dbReference type="InterPro" id="IPR011990">
    <property type="entry name" value="TPR-like_helical_dom_sf"/>
</dbReference>
<evidence type="ECO:0000313" key="4">
    <source>
        <dbReference type="EMBL" id="QEV63363.1"/>
    </source>
</evidence>
<proteinExistence type="predicted"/>
<evidence type="ECO:0000313" key="3">
    <source>
        <dbReference type="EMBL" id="MBB5105338.1"/>
    </source>
</evidence>
<dbReference type="Pfam" id="PF14353">
    <property type="entry name" value="CpXC"/>
    <property type="match status" value="1"/>
</dbReference>
<sequence>MDYSSVLRFRWDCQDCGAAADDETYLAVDADARPDLVEKVISGEIPAVTCPGCAARTCQGVPLLVYGSRSLPQLFFFCPQDSSAAADEANRKTYVDALLDRLGPVSAEEAEEYGVVSLPFEAAPVFLRPYVSDGVPAPESGSFTAKAGSGPPPAEALRILDRIMARWPSGFGRSVTHGPAGDELVRLAERGLDLLGGGEDHPELRTTLRMCLGQALCATHRDDEAVDVERGIGLLLRAARGLTRDEHAPARAIAHLEVGRAYGRRPVGDHRADQEHAMRHLRTALEVVDPQTDARTWARARTELAIVLIERGTQSDPEETEEAIGLLKPVVERLDPADAKHVWCDAQSLLAGAYNVRLRGDPAVNQEQVIRLYERLNEVESERTDPEQWANTQARLAVSLCKRIRGDRRDNLLRAREHALRALRVYERVGDRREASSTYDKLALVAHLLEEYDEEVRLHRAALADRPRGTTPLLWARSTVKLGFALLQQAERGATDDPVATAHQGLRQVREAVDAYAGLPTAAELALVHSQVADAARRCRALDPSRDAELRELEVTALGTAAAQAHDRPEILRDVSTGLGDAVAARGDWSRASTAYGQAVSADDEMFRYCLVSASRERHLRSAGDLHQRAAYALARAGRLQDAVLCLERGRTRTFNLALSPDHAQLKEVSGTAPEAHAAYVRAAEAVQALESRNRELGRPRSAAGDGRRVEAAEYEVGGLLEEARAGLAAAVARIQELPGMETFLRHTTWDDVRAAARPGEPLCFVACAPAGSVSLIVRHEGDAGPGLEAVRSPLTAEEATALAQEVAGAARAAGRGLRPLLARLGSRLVAPLADALGPAATGAVVVACGPLAHLPLHAATLPTTGEPLLATHTVAYAPSVRLLLAARRRAAAAPSVPVLVAASDSGADSGILAAQEARAVTRLFAAAGEGHHVTRDLLAELARATHVHLACHGAYDPDDPLASGLDLDGGRVTLADLLDARPRPLERARLVTLSACESGLVDARLPDEAIGLPTGIMLAGGAGVVCTQWEARDTAAVLLMVACYRRLLGLDTERRPGAPPPPGPPAPASALRGAQLWLRSATVPELLALEELPAEVRHRLTSDGVPERPFAHPYLWAPFALVGT</sequence>
<evidence type="ECO:0000259" key="2">
    <source>
        <dbReference type="Pfam" id="PF14353"/>
    </source>
</evidence>
<feature type="domain" description="CHAT" evidence="1">
    <location>
        <begin position="820"/>
        <end position="1124"/>
    </location>
</feature>
<dbReference type="Proteomes" id="UP000549009">
    <property type="component" value="Unassembled WGS sequence"/>
</dbReference>
<reference evidence="3 6" key="2">
    <citation type="submission" date="2020-08" db="EMBL/GenBank/DDBJ databases">
        <title>Genomic Encyclopedia of Type Strains, Phase III (KMG-III): the genomes of soil and plant-associated and newly described type strains.</title>
        <authorList>
            <person name="Whitman W."/>
        </authorList>
    </citation>
    <scope>NUCLEOTIDE SEQUENCE [LARGE SCALE GENOMIC DNA]</scope>
    <source>
        <strain evidence="3 6">CECT 3146</strain>
    </source>
</reference>
<evidence type="ECO:0000313" key="6">
    <source>
        <dbReference type="Proteomes" id="UP000549009"/>
    </source>
</evidence>
<evidence type="ECO:0000313" key="5">
    <source>
        <dbReference type="Proteomes" id="UP000326505"/>
    </source>
</evidence>
<reference evidence="4 5" key="1">
    <citation type="submission" date="2017-09" db="EMBL/GenBank/DDBJ databases">
        <authorList>
            <person name="Lee N."/>
            <person name="Cho B.-K."/>
        </authorList>
    </citation>
    <scope>NUCLEOTIDE SEQUENCE [LARGE SCALE GENOMIC DNA]</scope>
    <source>
        <strain evidence="4 5">ATCC 27465</strain>
    </source>
</reference>
<dbReference type="Proteomes" id="UP000326505">
    <property type="component" value="Chromosome"/>
</dbReference>
<dbReference type="Gene3D" id="1.25.40.10">
    <property type="entry name" value="Tetratricopeptide repeat domain"/>
    <property type="match status" value="1"/>
</dbReference>
<evidence type="ECO:0000259" key="1">
    <source>
        <dbReference type="Pfam" id="PF12770"/>
    </source>
</evidence>
<dbReference type="EMBL" id="CP023690">
    <property type="protein sequence ID" value="QEV63363.1"/>
    <property type="molecule type" value="Genomic_DNA"/>
</dbReference>
<dbReference type="AlphaFoldDB" id="A0A5P2XEQ7"/>
<dbReference type="InterPro" id="IPR025682">
    <property type="entry name" value="CpXC_dom"/>
</dbReference>
<organism evidence="4 5">
    <name type="scientific">Streptomyces spectabilis</name>
    <dbReference type="NCBI Taxonomy" id="68270"/>
    <lineage>
        <taxon>Bacteria</taxon>
        <taxon>Bacillati</taxon>
        <taxon>Actinomycetota</taxon>
        <taxon>Actinomycetes</taxon>
        <taxon>Kitasatosporales</taxon>
        <taxon>Streptomycetaceae</taxon>
        <taxon>Streptomyces</taxon>
    </lineage>
</organism>
<name>A0A5P2XEQ7_STRST</name>
<dbReference type="InterPro" id="IPR024983">
    <property type="entry name" value="CHAT_dom"/>
</dbReference>
<dbReference type="Pfam" id="PF12770">
    <property type="entry name" value="CHAT"/>
    <property type="match status" value="1"/>
</dbReference>
<dbReference type="SUPFAM" id="SSF48452">
    <property type="entry name" value="TPR-like"/>
    <property type="match status" value="1"/>
</dbReference>
<dbReference type="EMBL" id="JACHJD010000007">
    <property type="protein sequence ID" value="MBB5105338.1"/>
    <property type="molecule type" value="Genomic_DNA"/>
</dbReference>
<protein>
    <submittedName>
        <fullName evidence="3 4">CHAT domain-containing protein</fullName>
    </submittedName>
</protein>
<dbReference type="RefSeq" id="WP_150514215.1">
    <property type="nucleotide sequence ID" value="NZ_BMSQ01000006.1"/>
</dbReference>
<dbReference type="KEGG" id="sspb:CP982_35535"/>
<accession>A0A5P2XEQ7</accession>
<gene>
    <name evidence="4" type="ORF">CP982_35535</name>
    <name evidence="3" type="ORF">FHS40_004433</name>
</gene>